<dbReference type="Pfam" id="PF12766">
    <property type="entry name" value="Pyridox_oxase_2"/>
    <property type="match status" value="1"/>
</dbReference>
<evidence type="ECO:0000313" key="4">
    <source>
        <dbReference type="Proteomes" id="UP001174934"/>
    </source>
</evidence>
<dbReference type="AlphaFoldDB" id="A0AA39XB02"/>
<comment type="caution">
    <text evidence="3">The sequence shown here is derived from an EMBL/GenBank/DDBJ whole genome shotgun (WGS) entry which is preliminary data.</text>
</comment>
<feature type="region of interest" description="Disordered" evidence="1">
    <location>
        <begin position="39"/>
        <end position="58"/>
    </location>
</feature>
<gene>
    <name evidence="3" type="ORF">B0T17DRAFT_487214</name>
</gene>
<dbReference type="Gene3D" id="2.30.110.10">
    <property type="entry name" value="Electron Transport, Fmn-binding Protein, Chain A"/>
    <property type="match status" value="1"/>
</dbReference>
<feature type="domain" description="Pyridoxamine 5'-phosphate oxidase Alr4036 family FMN-binding" evidence="2">
    <location>
        <begin position="14"/>
        <end position="147"/>
    </location>
</feature>
<dbReference type="GO" id="GO:0010181">
    <property type="term" value="F:FMN binding"/>
    <property type="evidence" value="ECO:0007669"/>
    <property type="project" value="InterPro"/>
</dbReference>
<evidence type="ECO:0000313" key="3">
    <source>
        <dbReference type="EMBL" id="KAK0630617.1"/>
    </source>
</evidence>
<dbReference type="PANTHER" id="PTHR28243:SF1">
    <property type="entry name" value="PYRIDOXAMINE 5'-PHOSPHATE OXIDASE ALR4036 FAMILY FMN-BINDING DOMAIN-CONTAINING PROTEIN"/>
    <property type="match status" value="1"/>
</dbReference>
<dbReference type="SUPFAM" id="SSF50475">
    <property type="entry name" value="FMN-binding split barrel"/>
    <property type="match status" value="1"/>
</dbReference>
<name>A0AA39XB02_9PEZI</name>
<dbReference type="EMBL" id="JAULSR010000002">
    <property type="protein sequence ID" value="KAK0630617.1"/>
    <property type="molecule type" value="Genomic_DNA"/>
</dbReference>
<keyword evidence="4" id="KW-1185">Reference proteome</keyword>
<dbReference type="PANTHER" id="PTHR28243">
    <property type="entry name" value="AGL049CP"/>
    <property type="match status" value="1"/>
</dbReference>
<evidence type="ECO:0000256" key="1">
    <source>
        <dbReference type="SAM" id="MobiDB-lite"/>
    </source>
</evidence>
<dbReference type="InterPro" id="IPR024624">
    <property type="entry name" value="Pyridox_Oxase_Alr4036_FMN-bd"/>
</dbReference>
<feature type="compositionally biased region" description="Low complexity" evidence="1">
    <location>
        <begin position="40"/>
        <end position="56"/>
    </location>
</feature>
<accession>A0AA39XB02</accession>
<reference evidence="3" key="1">
    <citation type="submission" date="2023-06" db="EMBL/GenBank/DDBJ databases">
        <title>Genome-scale phylogeny and comparative genomics of the fungal order Sordariales.</title>
        <authorList>
            <consortium name="Lawrence Berkeley National Laboratory"/>
            <person name="Hensen N."/>
            <person name="Bonometti L."/>
            <person name="Westerberg I."/>
            <person name="Brannstrom I.O."/>
            <person name="Guillou S."/>
            <person name="Cros-Aarteil S."/>
            <person name="Calhoun S."/>
            <person name="Haridas S."/>
            <person name="Kuo A."/>
            <person name="Mondo S."/>
            <person name="Pangilinan J."/>
            <person name="Riley R."/>
            <person name="LaButti K."/>
            <person name="Andreopoulos B."/>
            <person name="Lipzen A."/>
            <person name="Chen C."/>
            <person name="Yanf M."/>
            <person name="Daum C."/>
            <person name="Ng V."/>
            <person name="Clum A."/>
            <person name="Steindorff A."/>
            <person name="Ohm R."/>
            <person name="Martin F."/>
            <person name="Silar P."/>
            <person name="Natvig D."/>
            <person name="Lalanne C."/>
            <person name="Gautier V."/>
            <person name="Ament-velasquez S.L."/>
            <person name="Kruys A."/>
            <person name="Hutchinson M.I."/>
            <person name="Powell A.J."/>
            <person name="Barry K."/>
            <person name="Miller A.N."/>
            <person name="Grigoriev I.V."/>
            <person name="Debuchy R."/>
            <person name="Gladieux P."/>
            <person name="Thoren M.H."/>
            <person name="Johannesson H."/>
        </authorList>
    </citation>
    <scope>NUCLEOTIDE SEQUENCE</scope>
    <source>
        <strain evidence="3">SMH3391-2</strain>
    </source>
</reference>
<proteinExistence type="predicted"/>
<protein>
    <recommendedName>
        <fullName evidence="2">Pyridoxamine 5'-phosphate oxidase Alr4036 family FMN-binding domain-containing protein</fullName>
    </recommendedName>
</protein>
<dbReference type="Proteomes" id="UP001174934">
    <property type="component" value="Unassembled WGS sequence"/>
</dbReference>
<sequence>MAPTNTNDSQPTPAPWRDTFLNHISSMPQPTFVLSTLHHNTSSTQSQNTQQQTQTQPRARTCVYRGLWATLPPNKHNPAPLNPPVYESDMPVFTTDARMDKLADLITDGSGSGGGGGGGGGGGPVEAVWWAAEDGTQWRVRGTAWVLGGPDSDDQAARDVLQARMWRTATQPPASSDAEKSDEWSWSREVTAHFGNMSPAMRGTFRNPPPGTPVALGKGGNGGGGGELGLGQTVEDLHDVVARRNFRVVVIVPDEVDQTDLSDPKRPRRWLYFYRGKSYKAGLPGGELIGEWERVEVWP</sequence>
<organism evidence="3 4">
    <name type="scientific">Bombardia bombarda</name>
    <dbReference type="NCBI Taxonomy" id="252184"/>
    <lineage>
        <taxon>Eukaryota</taxon>
        <taxon>Fungi</taxon>
        <taxon>Dikarya</taxon>
        <taxon>Ascomycota</taxon>
        <taxon>Pezizomycotina</taxon>
        <taxon>Sordariomycetes</taxon>
        <taxon>Sordariomycetidae</taxon>
        <taxon>Sordariales</taxon>
        <taxon>Lasiosphaeriaceae</taxon>
        <taxon>Bombardia</taxon>
    </lineage>
</organism>
<evidence type="ECO:0000259" key="2">
    <source>
        <dbReference type="Pfam" id="PF12766"/>
    </source>
</evidence>
<dbReference type="InterPro" id="IPR012349">
    <property type="entry name" value="Split_barrel_FMN-bd"/>
</dbReference>